<feature type="region of interest" description="Disordered" evidence="5">
    <location>
        <begin position="1007"/>
        <end position="1035"/>
    </location>
</feature>
<evidence type="ECO:0000256" key="6">
    <source>
        <dbReference type="SAM" id="Phobius"/>
    </source>
</evidence>
<organism evidence="8 9">
    <name type="scientific">Pelagomonas calceolata</name>
    <dbReference type="NCBI Taxonomy" id="35677"/>
    <lineage>
        <taxon>Eukaryota</taxon>
        <taxon>Sar</taxon>
        <taxon>Stramenopiles</taxon>
        <taxon>Ochrophyta</taxon>
        <taxon>Pelagophyceae</taxon>
        <taxon>Pelagomonadales</taxon>
        <taxon>Pelagomonadaceae</taxon>
        <taxon>Pelagomonas</taxon>
    </lineage>
</organism>
<protein>
    <recommendedName>
        <fullName evidence="7">Anoctamin transmembrane domain-containing protein</fullName>
    </recommendedName>
</protein>
<evidence type="ECO:0000256" key="1">
    <source>
        <dbReference type="ARBA" id="ARBA00004141"/>
    </source>
</evidence>
<accession>A0A8J2S5F9</accession>
<dbReference type="InterPro" id="IPR007632">
    <property type="entry name" value="Anoctamin"/>
</dbReference>
<dbReference type="PANTHER" id="PTHR12308">
    <property type="entry name" value="ANOCTAMIN"/>
    <property type="match status" value="1"/>
</dbReference>
<dbReference type="EMBL" id="CAKKNE010000001">
    <property type="protein sequence ID" value="CAH0365172.1"/>
    <property type="molecule type" value="Genomic_DNA"/>
</dbReference>
<evidence type="ECO:0000256" key="5">
    <source>
        <dbReference type="SAM" id="MobiDB-lite"/>
    </source>
</evidence>
<dbReference type="GO" id="GO:0016020">
    <property type="term" value="C:membrane"/>
    <property type="evidence" value="ECO:0007669"/>
    <property type="project" value="UniProtKB-SubCell"/>
</dbReference>
<dbReference type="AlphaFoldDB" id="A0A8J2S5F9"/>
<keyword evidence="3 6" id="KW-1133">Transmembrane helix</keyword>
<evidence type="ECO:0000259" key="7">
    <source>
        <dbReference type="Pfam" id="PF04547"/>
    </source>
</evidence>
<feature type="region of interest" description="Disordered" evidence="5">
    <location>
        <begin position="675"/>
        <end position="697"/>
    </location>
</feature>
<feature type="compositionally biased region" description="Acidic residues" evidence="5">
    <location>
        <begin position="675"/>
        <end position="692"/>
    </location>
</feature>
<feature type="transmembrane region" description="Helical" evidence="6">
    <location>
        <begin position="390"/>
        <end position="417"/>
    </location>
</feature>
<feature type="region of interest" description="Disordered" evidence="5">
    <location>
        <begin position="1152"/>
        <end position="1180"/>
    </location>
</feature>
<feature type="transmembrane region" description="Helical" evidence="6">
    <location>
        <begin position="809"/>
        <end position="832"/>
    </location>
</feature>
<evidence type="ECO:0000313" key="8">
    <source>
        <dbReference type="EMBL" id="CAH0365172.1"/>
    </source>
</evidence>
<evidence type="ECO:0000256" key="4">
    <source>
        <dbReference type="ARBA" id="ARBA00023136"/>
    </source>
</evidence>
<proteinExistence type="predicted"/>
<comment type="subcellular location">
    <subcellularLocation>
        <location evidence="1">Membrane</location>
        <topology evidence="1">Multi-pass membrane protein</topology>
    </subcellularLocation>
</comment>
<reference evidence="8" key="1">
    <citation type="submission" date="2021-11" db="EMBL/GenBank/DDBJ databases">
        <authorList>
            <consortium name="Genoscope - CEA"/>
            <person name="William W."/>
        </authorList>
    </citation>
    <scope>NUCLEOTIDE SEQUENCE</scope>
</reference>
<feature type="region of interest" description="Disordered" evidence="5">
    <location>
        <begin position="1"/>
        <end position="32"/>
    </location>
</feature>
<evidence type="ECO:0000313" key="9">
    <source>
        <dbReference type="Proteomes" id="UP000789595"/>
    </source>
</evidence>
<feature type="transmembrane region" description="Helical" evidence="6">
    <location>
        <begin position="742"/>
        <end position="771"/>
    </location>
</feature>
<keyword evidence="9" id="KW-1185">Reference proteome</keyword>
<dbReference type="GO" id="GO:0005254">
    <property type="term" value="F:chloride channel activity"/>
    <property type="evidence" value="ECO:0007669"/>
    <property type="project" value="TreeGrafter"/>
</dbReference>
<feature type="compositionally biased region" description="Acidic residues" evidence="5">
    <location>
        <begin position="1168"/>
        <end position="1180"/>
    </location>
</feature>
<keyword evidence="2 6" id="KW-0812">Transmembrane</keyword>
<keyword evidence="4 6" id="KW-0472">Membrane</keyword>
<gene>
    <name evidence="8" type="ORF">PECAL_1P15940</name>
</gene>
<dbReference type="Proteomes" id="UP000789595">
    <property type="component" value="Unassembled WGS sequence"/>
</dbReference>
<name>A0A8J2S5F9_9STRA</name>
<comment type="caution">
    <text evidence="8">The sequence shown here is derived from an EMBL/GenBank/DDBJ whole genome shotgun (WGS) entry which is preliminary data.</text>
</comment>
<dbReference type="OrthoDB" id="296386at2759"/>
<dbReference type="PANTHER" id="PTHR12308:SF73">
    <property type="entry name" value="ANOCTAMIN"/>
    <property type="match status" value="1"/>
</dbReference>
<sequence>MGLGASRADHKKDDGYVPPSDRARARQAPAPSAVLTDPDVAAFDPTADKHDYLLVFATERSRSSETLKWNEVRETWFQAIPGDEEKKTAGVELLRRDWVQRFGEEEECPKGDVLGLCREHVVDLLARRSGLQLKLSLPSDGARRVYCQLRAPVSLLERKADALDYKFKFKDEIDPGPAFWRRSSGTDRVSGRPVYDEIIEDATILDREKAQETLQQLYAQGRCGPADVAVFADAEPTPRHWSRRVHALERISDRVPCHNAYAAYAPYDAAPRERHLYEEYPSVRGRTLFLPKDRLYLTKRIVDEVFDFAVLKERGLVETFVALHDANHGEMPTTDWLQKRWVFFWRAEATRAGAPLLSQTYMLKGRSCPCYMRPWAQPLMEVRAYFGEKVALYFAWLAFYGYYLIYPALFCAAVYAYDSAKDVDDEEEGVHVEQFLVAGFLVAWSAYYKESWDIESQYCAVRWGTLRFEAEEADRPQFEGDPAEPRRVSPITNQSETYYPESKRTRTRIVSLAFVTLSIAALVTLIAVIFWLQYFFTYILGGTFWGGVGSCMSGVQALLIQVASSIYGSVAVARNDAENYRTQTAYENNLIIKKFAFEVFNNYTALVITAFFKGTYFKCDGGFSGDAGNCLGDLEELLAVIFITRYALALIGAFSRPINDLIAYCTPSCLGAEEELPGEDDDDVENDQEEGPPAEAPRFESELKLEEYEGMFDDYAEIARPRRPVVRRRLPVIGMRRLRERWAWVVASSMLSSAQVLQMGLVSMFTLGLYLTPLLGAGEVLLQIRVDAYKLTALSQRPDPTPAESVGSWGVLMESMGLLAVYCNAGIIVATTKSFHAYSSLQRVIIFFVVEQCLLALKLAVHAYIDDEPTPLAELKKRNAHVVARHKNAVFDDDLDVGGDAIAVDADALSVAALRAKRVARPEAKRLEYLRRKLLGCDKDLRDLRQQYRDATAQEVYNETEGVSYSREHPDLALGMVSLQVQDVVGLGSAGDPVDAASTRLVIHVRGTEPGRAAGPAPQVSRPARQPRAEEGGADDLNVGARLVFDQHFSVAPVRTTRAELRIEVVDDAKKLRRGFAALPLPALGDQKQQALDLELARPGGQGGRPAFLRATAQFQYSKVVPIKAEITAKLEEQRRLHRDVTNLQIGRDVEYEDDWDFPDRQGTEDAKEADDDDGGGAGA</sequence>
<feature type="transmembrane region" description="Helical" evidence="6">
    <location>
        <begin position="509"/>
        <end position="532"/>
    </location>
</feature>
<feature type="compositionally biased region" description="Basic and acidic residues" evidence="5">
    <location>
        <begin position="1158"/>
        <end position="1167"/>
    </location>
</feature>
<evidence type="ECO:0000256" key="3">
    <source>
        <dbReference type="ARBA" id="ARBA00022989"/>
    </source>
</evidence>
<feature type="domain" description="Anoctamin transmembrane" evidence="7">
    <location>
        <begin position="382"/>
        <end position="878"/>
    </location>
</feature>
<dbReference type="InterPro" id="IPR049452">
    <property type="entry name" value="Anoctamin_TM"/>
</dbReference>
<dbReference type="Pfam" id="PF04547">
    <property type="entry name" value="Anoctamin"/>
    <property type="match status" value="1"/>
</dbReference>
<feature type="transmembrane region" description="Helical" evidence="6">
    <location>
        <begin position="844"/>
        <end position="865"/>
    </location>
</feature>
<evidence type="ECO:0000256" key="2">
    <source>
        <dbReference type="ARBA" id="ARBA00022692"/>
    </source>
</evidence>